<feature type="compositionally biased region" description="Low complexity" evidence="1">
    <location>
        <begin position="264"/>
        <end position="275"/>
    </location>
</feature>
<dbReference type="Pfam" id="PF15365">
    <property type="entry name" value="PNRC"/>
    <property type="match status" value="1"/>
</dbReference>
<protein>
    <recommendedName>
        <fullName evidence="4">Proteophosphoglycan 5</fullName>
    </recommendedName>
</protein>
<feature type="compositionally biased region" description="Basic and acidic residues" evidence="1">
    <location>
        <begin position="178"/>
        <end position="191"/>
    </location>
</feature>
<evidence type="ECO:0000313" key="2">
    <source>
        <dbReference type="EMBL" id="KAH6893584.1"/>
    </source>
</evidence>
<feature type="compositionally biased region" description="Low complexity" evidence="1">
    <location>
        <begin position="117"/>
        <end position="127"/>
    </location>
</feature>
<dbReference type="Proteomes" id="UP000777438">
    <property type="component" value="Unassembled WGS sequence"/>
</dbReference>
<feature type="compositionally biased region" description="Polar residues" evidence="1">
    <location>
        <begin position="1"/>
        <end position="12"/>
    </location>
</feature>
<proteinExistence type="predicted"/>
<accession>A0A9P8W8B6</accession>
<feature type="compositionally biased region" description="Polar residues" evidence="1">
    <location>
        <begin position="76"/>
        <end position="85"/>
    </location>
</feature>
<feature type="region of interest" description="Disordered" evidence="1">
    <location>
        <begin position="1"/>
        <end position="354"/>
    </location>
</feature>
<dbReference type="AlphaFoldDB" id="A0A9P8W8B6"/>
<organism evidence="2 3">
    <name type="scientific">Thelonectria olida</name>
    <dbReference type="NCBI Taxonomy" id="1576542"/>
    <lineage>
        <taxon>Eukaryota</taxon>
        <taxon>Fungi</taxon>
        <taxon>Dikarya</taxon>
        <taxon>Ascomycota</taxon>
        <taxon>Pezizomycotina</taxon>
        <taxon>Sordariomycetes</taxon>
        <taxon>Hypocreomycetidae</taxon>
        <taxon>Hypocreales</taxon>
        <taxon>Nectriaceae</taxon>
        <taxon>Thelonectria</taxon>
    </lineage>
</organism>
<feature type="compositionally biased region" description="Polar residues" evidence="1">
    <location>
        <begin position="202"/>
        <end position="215"/>
    </location>
</feature>
<evidence type="ECO:0000256" key="1">
    <source>
        <dbReference type="SAM" id="MobiDB-lite"/>
    </source>
</evidence>
<feature type="compositionally biased region" description="Polar residues" evidence="1">
    <location>
        <begin position="44"/>
        <end position="66"/>
    </location>
</feature>
<dbReference type="InterPro" id="IPR028322">
    <property type="entry name" value="PNRC-like_rgn"/>
</dbReference>
<sequence>MYETSSQSTTTPARRHQGRGNGRAAAQKAYASENDVANVDFHRNPQTPQKPANDSTAHQIRNAKSTQRSRNKPRTASKNAPTSPESARPGRHTPPHPSSSMRSIAGQPFAGATFHHSPAPSALPLPSFMTNSRADSPSVKPSREILQEPSPPTDTEAPTPSRQASAPVAQESPLDFMFRAHREERERERRGSPASLRPSMLASDSPSAQSPFKLNSSQKPSSVSQSARSKPRYQPGMDTAELDGTPGHMVGPAFSTPYNERINAARTGNARPAAALQLPRQSSAPEPGEDPAEALKKYLFSGPSKSATVPVPAPPPASNAALNEFSSPRTQGQHAHGNDLFSMSNATGRPNDYREMEDSLRRLLKLDLTSEPVNTQRRLFS</sequence>
<gene>
    <name evidence="2" type="ORF">B0T10DRAFT_559558</name>
</gene>
<evidence type="ECO:0008006" key="4">
    <source>
        <dbReference type="Google" id="ProtNLM"/>
    </source>
</evidence>
<reference evidence="2 3" key="1">
    <citation type="journal article" date="2021" name="Nat. Commun.">
        <title>Genetic determinants of endophytism in the Arabidopsis root mycobiome.</title>
        <authorList>
            <person name="Mesny F."/>
            <person name="Miyauchi S."/>
            <person name="Thiergart T."/>
            <person name="Pickel B."/>
            <person name="Atanasova L."/>
            <person name="Karlsson M."/>
            <person name="Huettel B."/>
            <person name="Barry K.W."/>
            <person name="Haridas S."/>
            <person name="Chen C."/>
            <person name="Bauer D."/>
            <person name="Andreopoulos W."/>
            <person name="Pangilinan J."/>
            <person name="LaButti K."/>
            <person name="Riley R."/>
            <person name="Lipzen A."/>
            <person name="Clum A."/>
            <person name="Drula E."/>
            <person name="Henrissat B."/>
            <person name="Kohler A."/>
            <person name="Grigoriev I.V."/>
            <person name="Martin F.M."/>
            <person name="Hacquard S."/>
        </authorList>
    </citation>
    <scope>NUCLEOTIDE SEQUENCE [LARGE SCALE GENOMIC DNA]</scope>
    <source>
        <strain evidence="2 3">MPI-CAGE-CH-0241</strain>
    </source>
</reference>
<dbReference type="GO" id="GO:0016071">
    <property type="term" value="P:mRNA metabolic process"/>
    <property type="evidence" value="ECO:0007669"/>
    <property type="project" value="UniProtKB-ARBA"/>
</dbReference>
<feature type="compositionally biased region" description="Low complexity" evidence="1">
    <location>
        <begin position="216"/>
        <end position="228"/>
    </location>
</feature>
<dbReference type="EMBL" id="JAGPYM010000006">
    <property type="protein sequence ID" value="KAH6893584.1"/>
    <property type="molecule type" value="Genomic_DNA"/>
</dbReference>
<comment type="caution">
    <text evidence="2">The sequence shown here is derived from an EMBL/GenBank/DDBJ whole genome shotgun (WGS) entry which is preliminary data.</text>
</comment>
<keyword evidence="3" id="KW-1185">Reference proteome</keyword>
<dbReference type="OrthoDB" id="2142961at2759"/>
<feature type="compositionally biased region" description="Polar residues" evidence="1">
    <location>
        <begin position="324"/>
        <end position="333"/>
    </location>
</feature>
<evidence type="ECO:0000313" key="3">
    <source>
        <dbReference type="Proteomes" id="UP000777438"/>
    </source>
</evidence>
<name>A0A9P8W8B6_9HYPO</name>